<dbReference type="InterPro" id="IPR036390">
    <property type="entry name" value="WH_DNA-bd_sf"/>
</dbReference>
<dbReference type="InterPro" id="IPR000847">
    <property type="entry name" value="LysR_HTH_N"/>
</dbReference>
<evidence type="ECO:0000256" key="4">
    <source>
        <dbReference type="ARBA" id="ARBA00023163"/>
    </source>
</evidence>
<name>A0A285PIF7_9HYPH</name>
<dbReference type="Gene3D" id="1.10.10.10">
    <property type="entry name" value="Winged helix-like DNA-binding domain superfamily/Winged helix DNA-binding domain"/>
    <property type="match status" value="1"/>
</dbReference>
<dbReference type="PROSITE" id="PS50931">
    <property type="entry name" value="HTH_LYSR"/>
    <property type="match status" value="1"/>
</dbReference>
<evidence type="ECO:0000256" key="1">
    <source>
        <dbReference type="ARBA" id="ARBA00009437"/>
    </source>
</evidence>
<dbReference type="OrthoDB" id="8479357at2"/>
<evidence type="ECO:0000313" key="7">
    <source>
        <dbReference type="Proteomes" id="UP000219439"/>
    </source>
</evidence>
<dbReference type="PANTHER" id="PTHR30126:SF40">
    <property type="entry name" value="HTH-TYPE TRANSCRIPTIONAL REGULATOR GLTR"/>
    <property type="match status" value="1"/>
</dbReference>
<protein>
    <submittedName>
        <fullName evidence="6">Transcriptional regulator</fullName>
    </submittedName>
</protein>
<evidence type="ECO:0000259" key="5">
    <source>
        <dbReference type="PROSITE" id="PS50931"/>
    </source>
</evidence>
<keyword evidence="2" id="KW-0805">Transcription regulation</keyword>
<dbReference type="InterPro" id="IPR036388">
    <property type="entry name" value="WH-like_DNA-bd_sf"/>
</dbReference>
<dbReference type="Gene3D" id="3.40.190.10">
    <property type="entry name" value="Periplasmic binding protein-like II"/>
    <property type="match status" value="2"/>
</dbReference>
<keyword evidence="7" id="KW-1185">Reference proteome</keyword>
<dbReference type="PANTHER" id="PTHR30126">
    <property type="entry name" value="HTH-TYPE TRANSCRIPTIONAL REGULATOR"/>
    <property type="match status" value="1"/>
</dbReference>
<dbReference type="Proteomes" id="UP000219439">
    <property type="component" value="Unassembled WGS sequence"/>
</dbReference>
<dbReference type="SUPFAM" id="SSF53850">
    <property type="entry name" value="Periplasmic binding protein-like II"/>
    <property type="match status" value="1"/>
</dbReference>
<keyword evidence="4" id="KW-0804">Transcription</keyword>
<organism evidence="6 7">
    <name type="scientific">Cohaesibacter gelatinilyticus</name>
    <dbReference type="NCBI Taxonomy" id="372072"/>
    <lineage>
        <taxon>Bacteria</taxon>
        <taxon>Pseudomonadati</taxon>
        <taxon>Pseudomonadota</taxon>
        <taxon>Alphaproteobacteria</taxon>
        <taxon>Hyphomicrobiales</taxon>
        <taxon>Cohaesibacteraceae</taxon>
    </lineage>
</organism>
<dbReference type="InterPro" id="IPR005119">
    <property type="entry name" value="LysR_subst-bd"/>
</dbReference>
<proteinExistence type="inferred from homology"/>
<accession>A0A285PIF7</accession>
<comment type="similarity">
    <text evidence="1">Belongs to the LysR transcriptional regulatory family.</text>
</comment>
<evidence type="ECO:0000256" key="3">
    <source>
        <dbReference type="ARBA" id="ARBA00023125"/>
    </source>
</evidence>
<dbReference type="AlphaFoldDB" id="A0A285PIF7"/>
<keyword evidence="3" id="KW-0238">DNA-binding</keyword>
<dbReference type="SUPFAM" id="SSF46785">
    <property type="entry name" value="Winged helix' DNA-binding domain"/>
    <property type="match status" value="1"/>
</dbReference>
<dbReference type="RefSeq" id="WP_097155423.1">
    <property type="nucleotide sequence ID" value="NZ_OBEL01000006.1"/>
</dbReference>
<reference evidence="6 7" key="1">
    <citation type="submission" date="2017-09" db="EMBL/GenBank/DDBJ databases">
        <authorList>
            <person name="Ehlers B."/>
            <person name="Leendertz F.H."/>
        </authorList>
    </citation>
    <scope>NUCLEOTIDE SEQUENCE [LARGE SCALE GENOMIC DNA]</scope>
    <source>
        <strain evidence="6 7">DSM 18289</strain>
    </source>
</reference>
<dbReference type="GO" id="GO:0000976">
    <property type="term" value="F:transcription cis-regulatory region binding"/>
    <property type="evidence" value="ECO:0007669"/>
    <property type="project" value="TreeGrafter"/>
</dbReference>
<evidence type="ECO:0000256" key="2">
    <source>
        <dbReference type="ARBA" id="ARBA00023015"/>
    </source>
</evidence>
<sequence>MELIGLRTFKAIVDEDGIKGASKALHTVPSNVSARIQKLEEELGVPLFTLRGRKLHLTPQGQLLYPYAAQMIELENNARTELRRSGDIFELRIGTTETFAATFLPDTLKKLKQHNAKIIPKIITHTSAELISCVLKNSLDCAFIGTEPIHVDLCCYPLIEESLLVVLPKDQEHDSVLFVRDEGCAYRQAAVSWQQKTGRSDEQIMSMSSVEGVLGCIAAGLGYTVIGESMVKGSRYENSLSTRLVDGPATTFRLSLICRKNSPFQHDIEAIAKLFKQEDQG</sequence>
<dbReference type="EMBL" id="OBEL01000006">
    <property type="protein sequence ID" value="SNZ21063.1"/>
    <property type="molecule type" value="Genomic_DNA"/>
</dbReference>
<gene>
    <name evidence="6" type="ORF">SAMN06265368_4177</name>
</gene>
<feature type="domain" description="HTH lysR-type" evidence="5">
    <location>
        <begin position="1"/>
        <end position="58"/>
    </location>
</feature>
<evidence type="ECO:0000313" key="6">
    <source>
        <dbReference type="EMBL" id="SNZ21063.1"/>
    </source>
</evidence>
<dbReference type="Pfam" id="PF00126">
    <property type="entry name" value="HTH_1"/>
    <property type="match status" value="1"/>
</dbReference>
<dbReference type="GO" id="GO:0003700">
    <property type="term" value="F:DNA-binding transcription factor activity"/>
    <property type="evidence" value="ECO:0007669"/>
    <property type="project" value="InterPro"/>
</dbReference>
<dbReference type="Pfam" id="PF03466">
    <property type="entry name" value="LysR_substrate"/>
    <property type="match status" value="1"/>
</dbReference>